<comment type="caution">
    <text evidence="3">The sequence shown here is derived from an EMBL/GenBank/DDBJ whole genome shotgun (WGS) entry which is preliminary data.</text>
</comment>
<evidence type="ECO:0000259" key="2">
    <source>
        <dbReference type="PROSITE" id="PS50858"/>
    </source>
</evidence>
<dbReference type="OrthoDB" id="47923at2759"/>
<sequence length="319" mass="35650">MRAKSFAEEAAKKSQELTKEAAKRSQEITIGSSKLSDIVSETAKKSKEIATEATKKADQIKIEAFKRADQIKSLAEGISPQIPAAAMSLVVDSSSNNNNNAPSSADLEKFGITDELREFVKGITMNTFQDFPMEDEPQISDVPTVSNVRQDLTEWQEKHATLVLSTVKEISRLRYQLCPRIMKERKFWRIYFILVNSHVTPYEKRYMEEVKLKSVEQVKDDEVKSNEPAGTASKPEVTEPTRQIKTSLSSSEQDLDIFLLGDLGSSDEGPVAMTSEVDNGGREKKRDDGEGGFDDDLDKSDDEGEKQPKRTTTDDDDLL</sequence>
<dbReference type="Gene3D" id="1.10.3970.10">
    <property type="entry name" value="BSD domain"/>
    <property type="match status" value="1"/>
</dbReference>
<dbReference type="FunCoup" id="A0A200R2E6">
    <property type="interactions" value="2091"/>
</dbReference>
<evidence type="ECO:0000313" key="4">
    <source>
        <dbReference type="Proteomes" id="UP000195402"/>
    </source>
</evidence>
<organism evidence="3 4">
    <name type="scientific">Macleaya cordata</name>
    <name type="common">Five-seeded plume-poppy</name>
    <name type="synonym">Bocconia cordata</name>
    <dbReference type="NCBI Taxonomy" id="56857"/>
    <lineage>
        <taxon>Eukaryota</taxon>
        <taxon>Viridiplantae</taxon>
        <taxon>Streptophyta</taxon>
        <taxon>Embryophyta</taxon>
        <taxon>Tracheophyta</taxon>
        <taxon>Spermatophyta</taxon>
        <taxon>Magnoliopsida</taxon>
        <taxon>Ranunculales</taxon>
        <taxon>Papaveraceae</taxon>
        <taxon>Papaveroideae</taxon>
        <taxon>Macleaya</taxon>
    </lineage>
</organism>
<evidence type="ECO:0000256" key="1">
    <source>
        <dbReference type="SAM" id="MobiDB-lite"/>
    </source>
</evidence>
<feature type="domain" description="BSD" evidence="2">
    <location>
        <begin position="147"/>
        <end position="199"/>
    </location>
</feature>
<feature type="compositionally biased region" description="Basic and acidic residues" evidence="1">
    <location>
        <begin position="279"/>
        <end position="289"/>
    </location>
</feature>
<dbReference type="OMA" id="EKHAKFV"/>
<dbReference type="SUPFAM" id="SSF140383">
    <property type="entry name" value="BSD domain-like"/>
    <property type="match status" value="1"/>
</dbReference>
<accession>A0A200R2E6</accession>
<dbReference type="AlphaFoldDB" id="A0A200R2E6"/>
<dbReference type="PANTHER" id="PTHR31923">
    <property type="entry name" value="BSD DOMAIN-CONTAINING PROTEIN"/>
    <property type="match status" value="1"/>
</dbReference>
<dbReference type="Pfam" id="PF03909">
    <property type="entry name" value="BSD"/>
    <property type="match status" value="1"/>
</dbReference>
<dbReference type="SMART" id="SM00751">
    <property type="entry name" value="BSD"/>
    <property type="match status" value="1"/>
</dbReference>
<reference evidence="3 4" key="1">
    <citation type="journal article" date="2017" name="Mol. Plant">
        <title>The Genome of Medicinal Plant Macleaya cordata Provides New Insights into Benzylisoquinoline Alkaloids Metabolism.</title>
        <authorList>
            <person name="Liu X."/>
            <person name="Liu Y."/>
            <person name="Huang P."/>
            <person name="Ma Y."/>
            <person name="Qing Z."/>
            <person name="Tang Q."/>
            <person name="Cao H."/>
            <person name="Cheng P."/>
            <person name="Zheng Y."/>
            <person name="Yuan Z."/>
            <person name="Zhou Y."/>
            <person name="Liu J."/>
            <person name="Tang Z."/>
            <person name="Zhuo Y."/>
            <person name="Zhang Y."/>
            <person name="Yu L."/>
            <person name="Huang J."/>
            <person name="Yang P."/>
            <person name="Peng Q."/>
            <person name="Zhang J."/>
            <person name="Jiang W."/>
            <person name="Zhang Z."/>
            <person name="Lin K."/>
            <person name="Ro D.K."/>
            <person name="Chen X."/>
            <person name="Xiong X."/>
            <person name="Shang Y."/>
            <person name="Huang S."/>
            <person name="Zeng J."/>
        </authorList>
    </citation>
    <scope>NUCLEOTIDE SEQUENCE [LARGE SCALE GENOMIC DNA]</scope>
    <source>
        <strain evidence="4">cv. BLH2017</strain>
        <tissue evidence="3">Root</tissue>
    </source>
</reference>
<feature type="region of interest" description="Disordered" evidence="1">
    <location>
        <begin position="1"/>
        <end position="26"/>
    </location>
</feature>
<dbReference type="InParanoid" id="A0A200R2E6"/>
<dbReference type="PANTHER" id="PTHR31923:SF1">
    <property type="entry name" value="BSD DOMAIN-CONTAINING PROTEIN"/>
    <property type="match status" value="1"/>
</dbReference>
<feature type="compositionally biased region" description="Polar residues" evidence="1">
    <location>
        <begin position="240"/>
        <end position="252"/>
    </location>
</feature>
<dbReference type="InterPro" id="IPR005607">
    <property type="entry name" value="BSD_dom"/>
</dbReference>
<protein>
    <submittedName>
        <fullName evidence="3">BSD</fullName>
    </submittedName>
</protein>
<dbReference type="Proteomes" id="UP000195402">
    <property type="component" value="Unassembled WGS sequence"/>
</dbReference>
<evidence type="ECO:0000313" key="3">
    <source>
        <dbReference type="EMBL" id="OVA16899.1"/>
    </source>
</evidence>
<proteinExistence type="predicted"/>
<name>A0A200R2E6_MACCD</name>
<dbReference type="InterPro" id="IPR035925">
    <property type="entry name" value="BSD_dom_sf"/>
</dbReference>
<gene>
    <name evidence="3" type="ORF">BVC80_9049g27</name>
</gene>
<feature type="region of interest" description="Disordered" evidence="1">
    <location>
        <begin position="221"/>
        <end position="319"/>
    </location>
</feature>
<dbReference type="EMBL" id="MVGT01000459">
    <property type="protein sequence ID" value="OVA16899.1"/>
    <property type="molecule type" value="Genomic_DNA"/>
</dbReference>
<dbReference type="PROSITE" id="PS50858">
    <property type="entry name" value="BSD"/>
    <property type="match status" value="1"/>
</dbReference>
<feature type="compositionally biased region" description="Acidic residues" evidence="1">
    <location>
        <begin position="290"/>
        <end position="304"/>
    </location>
</feature>
<keyword evidence="4" id="KW-1185">Reference proteome</keyword>